<feature type="region of interest" description="Disordered" evidence="1">
    <location>
        <begin position="29"/>
        <end position="60"/>
    </location>
</feature>
<organism evidence="3 4">
    <name type="scientific">Caenorhabditis briggsae</name>
    <dbReference type="NCBI Taxonomy" id="6238"/>
    <lineage>
        <taxon>Eukaryota</taxon>
        <taxon>Metazoa</taxon>
        <taxon>Ecdysozoa</taxon>
        <taxon>Nematoda</taxon>
        <taxon>Chromadorea</taxon>
        <taxon>Rhabditida</taxon>
        <taxon>Rhabditina</taxon>
        <taxon>Rhabditomorpha</taxon>
        <taxon>Rhabditoidea</taxon>
        <taxon>Rhabditidae</taxon>
        <taxon>Peloderinae</taxon>
        <taxon>Caenorhabditis</taxon>
    </lineage>
</organism>
<dbReference type="Proteomes" id="UP000008549">
    <property type="component" value="Unassembled WGS sequence"/>
</dbReference>
<proteinExistence type="predicted"/>
<evidence type="ECO:0000313" key="3">
    <source>
        <dbReference type="EMBL" id="CAS00984.1"/>
    </source>
</evidence>
<gene>
    <name evidence="3" type="ORF">CBG27993</name>
    <name evidence="3" type="ORF">CBG_27993</name>
</gene>
<evidence type="ECO:0000256" key="1">
    <source>
        <dbReference type="SAM" id="MobiDB-lite"/>
    </source>
</evidence>
<reference evidence="3 4" key="1">
    <citation type="journal article" date="2003" name="PLoS Biol.">
        <title>The genome sequence of Caenorhabditis briggsae: a platform for comparative genomics.</title>
        <authorList>
            <person name="Stein L.D."/>
            <person name="Bao Z."/>
            <person name="Blasiar D."/>
            <person name="Blumenthal T."/>
            <person name="Brent M.R."/>
            <person name="Chen N."/>
            <person name="Chinwalla A."/>
            <person name="Clarke L."/>
            <person name="Clee C."/>
            <person name="Coghlan A."/>
            <person name="Coulson A."/>
            <person name="D'Eustachio P."/>
            <person name="Fitch D.H."/>
            <person name="Fulton L.A."/>
            <person name="Fulton R.E."/>
            <person name="Griffiths-Jones S."/>
            <person name="Harris T.W."/>
            <person name="Hillier L.W."/>
            <person name="Kamath R."/>
            <person name="Kuwabara P.E."/>
            <person name="Mardis E.R."/>
            <person name="Marra M.A."/>
            <person name="Miner T.L."/>
            <person name="Minx P."/>
            <person name="Mullikin J.C."/>
            <person name="Plumb R.W."/>
            <person name="Rogers J."/>
            <person name="Schein J.E."/>
            <person name="Sohrmann M."/>
            <person name="Spieth J."/>
            <person name="Stajich J.E."/>
            <person name="Wei C."/>
            <person name="Willey D."/>
            <person name="Wilson R.K."/>
            <person name="Durbin R."/>
            <person name="Waterston R.H."/>
        </authorList>
    </citation>
    <scope>NUCLEOTIDE SEQUENCE [LARGE SCALE GENOMIC DNA]</scope>
    <source>
        <strain evidence="3 4">AF16</strain>
    </source>
</reference>
<sequence>MEKKKVTLNFILLIAAAVNYARNSGGKFFTSSEGNKNPAGGDSSEIGGWLGENPLQDEVF</sequence>
<accession>B6IM54</accession>
<feature type="chain" id="PRO_5002844343" evidence="2">
    <location>
        <begin position="22"/>
        <end position="60"/>
    </location>
</feature>
<dbReference type="RefSeq" id="XP_045100541.1">
    <property type="nucleotide sequence ID" value="XM_045240365.1"/>
</dbReference>
<dbReference type="AlphaFoldDB" id="B6IM54"/>
<dbReference type="InParanoid" id="B6IM54"/>
<evidence type="ECO:0000313" key="4">
    <source>
        <dbReference type="Proteomes" id="UP000008549"/>
    </source>
</evidence>
<dbReference type="CTD" id="68919442"/>
<keyword evidence="2" id="KW-0732">Signal</keyword>
<dbReference type="KEGG" id="cbr:CBG_27993"/>
<evidence type="ECO:0000256" key="2">
    <source>
        <dbReference type="SAM" id="SignalP"/>
    </source>
</evidence>
<dbReference type="HOGENOM" id="CLU_2943911_0_0_1"/>
<protein>
    <submittedName>
        <fullName evidence="3">Protein CBG27993</fullName>
    </submittedName>
</protein>
<feature type="signal peptide" evidence="2">
    <location>
        <begin position="1"/>
        <end position="21"/>
    </location>
</feature>
<dbReference type="EMBL" id="HE601156">
    <property type="protein sequence ID" value="CAS00984.1"/>
    <property type="molecule type" value="Genomic_DNA"/>
</dbReference>
<name>B6IM54_CAEBR</name>
<keyword evidence="4" id="KW-1185">Reference proteome</keyword>
<dbReference type="GeneID" id="68919442"/>
<reference evidence="3 4" key="2">
    <citation type="journal article" date="2011" name="PLoS Genet.">
        <title>Caenorhabditis briggsae recombinant inbred line genotypes reveal inter-strain incompatibility and the evolution of recombination.</title>
        <authorList>
            <person name="Ross J.A."/>
            <person name="Koboldt D.C."/>
            <person name="Staisch J.E."/>
            <person name="Chamberlin H.M."/>
            <person name="Gupta B.P."/>
            <person name="Miller R.D."/>
            <person name="Baird S.E."/>
            <person name="Haag E.S."/>
        </authorList>
    </citation>
    <scope>NUCLEOTIDE SEQUENCE [LARGE SCALE GENOMIC DNA]</scope>
    <source>
        <strain evidence="3 4">AF16</strain>
    </source>
</reference>